<dbReference type="GO" id="GO:0004803">
    <property type="term" value="F:transposase activity"/>
    <property type="evidence" value="ECO:0007669"/>
    <property type="project" value="InterPro"/>
</dbReference>
<dbReference type="Pfam" id="PF01797">
    <property type="entry name" value="Y1_Tnp"/>
    <property type="match status" value="1"/>
</dbReference>
<evidence type="ECO:0000313" key="4">
    <source>
        <dbReference type="Proteomes" id="UP000319908"/>
    </source>
</evidence>
<evidence type="ECO:0000256" key="1">
    <source>
        <dbReference type="SAM" id="MobiDB-lite"/>
    </source>
</evidence>
<evidence type="ECO:0000313" key="3">
    <source>
        <dbReference type="EMBL" id="TWU16387.1"/>
    </source>
</evidence>
<keyword evidence="4" id="KW-1185">Reference proteome</keyword>
<dbReference type="SMART" id="SM01321">
    <property type="entry name" value="Y1_Tnp"/>
    <property type="match status" value="1"/>
</dbReference>
<dbReference type="PANTHER" id="PTHR34322:SF2">
    <property type="entry name" value="TRANSPOSASE IS200-LIKE DOMAIN-CONTAINING PROTEIN"/>
    <property type="match status" value="1"/>
</dbReference>
<protein>
    <submittedName>
        <fullName evidence="3">Transposase IS200 like protein</fullName>
    </submittedName>
</protein>
<name>A0A5C6BXK6_9BACT</name>
<dbReference type="AlphaFoldDB" id="A0A5C6BXK6"/>
<sequence length="231" mass="27369">MPRQNRDDRAGQIYHALNRGNQRQEIFHKPEDFQAFIRVLAEGLQKYSVELFSFTLMPNHWHLVLRPVKDGQMGRLLRWVTATHTLRYRGHYHSRGGGHLYQGRFKSFPIADDEHFYVACRYVERNPLRAKLVDSAKDWQHGSLHRWNQPKEPDPAILSRWPIPRLRGWNKRVDTALTAGELKSLRTCVDRSRPYGSEEWVEEIAERQGLWHTLRPAGRPRKRPRPQKDIK</sequence>
<reference evidence="3 4" key="1">
    <citation type="journal article" date="2020" name="Antonie Van Leeuwenhoek">
        <title>Rhodopirellula heiligendammensis sp. nov., Rhodopirellula pilleata sp. nov., and Rhodopirellula solitaria sp. nov. isolated from natural or artificial marine surfaces in Northern Germany and California, USA, and emended description of the genus Rhodopirellula.</title>
        <authorList>
            <person name="Kallscheuer N."/>
            <person name="Wiegand S."/>
            <person name="Jogler M."/>
            <person name="Boedeker C."/>
            <person name="Peeters S.H."/>
            <person name="Rast P."/>
            <person name="Heuer A."/>
            <person name="Jetten M.S.M."/>
            <person name="Rohde M."/>
            <person name="Jogler C."/>
        </authorList>
    </citation>
    <scope>NUCLEOTIDE SEQUENCE [LARGE SCALE GENOMIC DNA]</scope>
    <source>
        <strain evidence="3 4">Poly21</strain>
    </source>
</reference>
<gene>
    <name evidence="3" type="ORF">Poly21_35920</name>
</gene>
<dbReference type="GO" id="GO:0003677">
    <property type="term" value="F:DNA binding"/>
    <property type="evidence" value="ECO:0007669"/>
    <property type="project" value="InterPro"/>
</dbReference>
<dbReference type="PANTHER" id="PTHR34322">
    <property type="entry name" value="TRANSPOSASE, Y1_TNP DOMAIN-CONTAINING"/>
    <property type="match status" value="1"/>
</dbReference>
<dbReference type="InterPro" id="IPR036515">
    <property type="entry name" value="Transposase_17_sf"/>
</dbReference>
<proteinExistence type="predicted"/>
<accession>A0A5C6BXK6</accession>
<evidence type="ECO:0000259" key="2">
    <source>
        <dbReference type="SMART" id="SM01321"/>
    </source>
</evidence>
<comment type="caution">
    <text evidence="3">The sequence shown here is derived from an EMBL/GenBank/DDBJ whole genome shotgun (WGS) entry which is preliminary data.</text>
</comment>
<dbReference type="Gene3D" id="3.30.70.1290">
    <property type="entry name" value="Transposase IS200-like"/>
    <property type="match status" value="1"/>
</dbReference>
<organism evidence="3 4">
    <name type="scientific">Allorhodopirellula heiligendammensis</name>
    <dbReference type="NCBI Taxonomy" id="2714739"/>
    <lineage>
        <taxon>Bacteria</taxon>
        <taxon>Pseudomonadati</taxon>
        <taxon>Planctomycetota</taxon>
        <taxon>Planctomycetia</taxon>
        <taxon>Pirellulales</taxon>
        <taxon>Pirellulaceae</taxon>
        <taxon>Allorhodopirellula</taxon>
    </lineage>
</organism>
<dbReference type="Proteomes" id="UP000319908">
    <property type="component" value="Unassembled WGS sequence"/>
</dbReference>
<dbReference type="InterPro" id="IPR002686">
    <property type="entry name" value="Transposase_17"/>
</dbReference>
<dbReference type="RefSeq" id="WP_146408047.1">
    <property type="nucleotide sequence ID" value="NZ_SJPU01000002.1"/>
</dbReference>
<dbReference type="OrthoDB" id="277009at2"/>
<dbReference type="SUPFAM" id="SSF143422">
    <property type="entry name" value="Transposase IS200-like"/>
    <property type="match status" value="1"/>
</dbReference>
<dbReference type="EMBL" id="SJPU01000002">
    <property type="protein sequence ID" value="TWU16387.1"/>
    <property type="molecule type" value="Genomic_DNA"/>
</dbReference>
<feature type="region of interest" description="Disordered" evidence="1">
    <location>
        <begin position="212"/>
        <end position="231"/>
    </location>
</feature>
<feature type="domain" description="Transposase IS200-like" evidence="2">
    <location>
        <begin position="9"/>
        <end position="126"/>
    </location>
</feature>
<dbReference type="GO" id="GO:0006313">
    <property type="term" value="P:DNA transposition"/>
    <property type="evidence" value="ECO:0007669"/>
    <property type="project" value="InterPro"/>
</dbReference>